<protein>
    <recommendedName>
        <fullName evidence="4">TRPC5 opposite strand protein</fullName>
    </recommendedName>
</protein>
<dbReference type="CTD" id="100329135"/>
<feature type="region of interest" description="Disordered" evidence="1">
    <location>
        <begin position="36"/>
        <end position="58"/>
    </location>
</feature>
<accession>A0A1S3FXK0</accession>
<keyword evidence="2" id="KW-1185">Reference proteome</keyword>
<evidence type="ECO:0000313" key="3">
    <source>
        <dbReference type="RefSeq" id="XP_012881286.1"/>
    </source>
</evidence>
<organism evidence="2 3">
    <name type="scientific">Dipodomys ordii</name>
    <name type="common">Ord's kangaroo rat</name>
    <dbReference type="NCBI Taxonomy" id="10020"/>
    <lineage>
        <taxon>Eukaryota</taxon>
        <taxon>Metazoa</taxon>
        <taxon>Chordata</taxon>
        <taxon>Craniata</taxon>
        <taxon>Vertebrata</taxon>
        <taxon>Euteleostomi</taxon>
        <taxon>Mammalia</taxon>
        <taxon>Eutheria</taxon>
        <taxon>Euarchontoglires</taxon>
        <taxon>Glires</taxon>
        <taxon>Rodentia</taxon>
        <taxon>Castorimorpha</taxon>
        <taxon>Heteromyidae</taxon>
        <taxon>Dipodomyinae</taxon>
        <taxon>Dipodomys</taxon>
    </lineage>
</organism>
<name>A0A1S3FXK0_DIPOR</name>
<evidence type="ECO:0008006" key="4">
    <source>
        <dbReference type="Google" id="ProtNLM"/>
    </source>
</evidence>
<dbReference type="InParanoid" id="A0A1S3FXK0"/>
<sequence>MEARSIPALVSGLVECVAQLIRIAEELLQFISQEHQVPYPGPSGEGEASSAPSEEIPLPDLADLSDLESILSLKEDEDLILDIDEAMLDIDNLYDVIPTDNDDVNNE</sequence>
<evidence type="ECO:0000256" key="1">
    <source>
        <dbReference type="SAM" id="MobiDB-lite"/>
    </source>
</evidence>
<proteinExistence type="predicted"/>
<dbReference type="AlphaFoldDB" id="A0A1S3FXK0"/>
<dbReference type="KEGG" id="dord:105992772"/>
<evidence type="ECO:0000313" key="2">
    <source>
        <dbReference type="Proteomes" id="UP000081671"/>
    </source>
</evidence>
<dbReference type="OrthoDB" id="9836436at2759"/>
<gene>
    <name evidence="3" type="primary">Trpc5os</name>
</gene>
<reference evidence="3" key="1">
    <citation type="submission" date="2025-08" db="UniProtKB">
        <authorList>
            <consortium name="RefSeq"/>
        </authorList>
    </citation>
    <scope>IDENTIFICATION</scope>
    <source>
        <tissue evidence="3">Kidney</tissue>
    </source>
</reference>
<dbReference type="GeneID" id="105992772"/>
<dbReference type="RefSeq" id="XP_012881286.1">
    <property type="nucleotide sequence ID" value="XM_013025832.1"/>
</dbReference>
<dbReference type="Proteomes" id="UP000081671">
    <property type="component" value="Unplaced"/>
</dbReference>
<feature type="compositionally biased region" description="Low complexity" evidence="1">
    <location>
        <begin position="45"/>
        <end position="55"/>
    </location>
</feature>